<proteinExistence type="predicted"/>
<protein>
    <submittedName>
        <fullName evidence="2">Uncharacterized protein</fullName>
    </submittedName>
</protein>
<evidence type="ECO:0000256" key="1">
    <source>
        <dbReference type="SAM" id="Phobius"/>
    </source>
</evidence>
<keyword evidence="1" id="KW-1133">Transmembrane helix</keyword>
<keyword evidence="1" id="KW-0472">Membrane</keyword>
<organism evidence="2 3">
    <name type="scientific">Triparma retinervis</name>
    <dbReference type="NCBI Taxonomy" id="2557542"/>
    <lineage>
        <taxon>Eukaryota</taxon>
        <taxon>Sar</taxon>
        <taxon>Stramenopiles</taxon>
        <taxon>Ochrophyta</taxon>
        <taxon>Bolidophyceae</taxon>
        <taxon>Parmales</taxon>
        <taxon>Triparmaceae</taxon>
        <taxon>Triparma</taxon>
    </lineage>
</organism>
<sequence>MMCALLVANAFQRRWLLNKKATATGAIFVTYIFGLSKPAAASENMPVFDFIGSVVSIILIICAVTTLMRIFLPEIHQLKKSLGPKPYLQITLTVVLTITFASLVGVFNYAFLTCEQFETAGMKLPSNCDDNQ</sequence>
<evidence type="ECO:0000313" key="3">
    <source>
        <dbReference type="Proteomes" id="UP001165082"/>
    </source>
</evidence>
<feature type="transmembrane region" description="Helical" evidence="1">
    <location>
        <begin position="92"/>
        <end position="112"/>
    </location>
</feature>
<comment type="caution">
    <text evidence="2">The sequence shown here is derived from an EMBL/GenBank/DDBJ whole genome shotgun (WGS) entry which is preliminary data.</text>
</comment>
<dbReference type="Proteomes" id="UP001165082">
    <property type="component" value="Unassembled WGS sequence"/>
</dbReference>
<dbReference type="OrthoDB" id="10469453at2759"/>
<keyword evidence="3" id="KW-1185">Reference proteome</keyword>
<name>A0A9W7F8Q8_9STRA</name>
<dbReference type="AlphaFoldDB" id="A0A9W7F8Q8"/>
<accession>A0A9W7F8Q8</accession>
<dbReference type="EMBL" id="BRXZ01000092">
    <property type="protein sequence ID" value="GMI04894.1"/>
    <property type="molecule type" value="Genomic_DNA"/>
</dbReference>
<keyword evidence="1" id="KW-0812">Transmembrane</keyword>
<gene>
    <name evidence="2" type="ORF">TrRE_jg5081</name>
</gene>
<reference evidence="2" key="1">
    <citation type="submission" date="2022-07" db="EMBL/GenBank/DDBJ databases">
        <title>Genome analysis of Parmales, a sister group of diatoms, reveals the evolutionary specialization of diatoms from phago-mixotrophs to photoautotrophs.</title>
        <authorList>
            <person name="Ban H."/>
            <person name="Sato S."/>
            <person name="Yoshikawa S."/>
            <person name="Kazumasa Y."/>
            <person name="Nakamura Y."/>
            <person name="Ichinomiya M."/>
            <person name="Saitoh K."/>
            <person name="Sato N."/>
            <person name="Blanc-Mathieu R."/>
            <person name="Endo H."/>
            <person name="Kuwata A."/>
            <person name="Ogata H."/>
        </authorList>
    </citation>
    <scope>NUCLEOTIDE SEQUENCE</scope>
</reference>
<feature type="transmembrane region" description="Helical" evidence="1">
    <location>
        <begin position="51"/>
        <end position="72"/>
    </location>
</feature>
<evidence type="ECO:0000313" key="2">
    <source>
        <dbReference type="EMBL" id="GMI04894.1"/>
    </source>
</evidence>